<dbReference type="InterPro" id="IPR011990">
    <property type="entry name" value="TPR-like_helical_dom_sf"/>
</dbReference>
<dbReference type="Proteomes" id="UP001281003">
    <property type="component" value="Unassembled WGS sequence"/>
</dbReference>
<evidence type="ECO:0000313" key="2">
    <source>
        <dbReference type="EMBL" id="KAK3400783.1"/>
    </source>
</evidence>
<feature type="repeat" description="TPR" evidence="1">
    <location>
        <begin position="128"/>
        <end position="161"/>
    </location>
</feature>
<dbReference type="AlphaFoldDB" id="A0AAE0PIS4"/>
<accession>A0AAE0PIS4</accession>
<dbReference type="PROSITE" id="PS50005">
    <property type="entry name" value="TPR"/>
    <property type="match status" value="1"/>
</dbReference>
<evidence type="ECO:0000313" key="3">
    <source>
        <dbReference type="Proteomes" id="UP001281003"/>
    </source>
</evidence>
<name>A0AAE0PIS4_SORBR</name>
<organism evidence="2 3">
    <name type="scientific">Sordaria brevicollis</name>
    <dbReference type="NCBI Taxonomy" id="83679"/>
    <lineage>
        <taxon>Eukaryota</taxon>
        <taxon>Fungi</taxon>
        <taxon>Dikarya</taxon>
        <taxon>Ascomycota</taxon>
        <taxon>Pezizomycotina</taxon>
        <taxon>Sordariomycetes</taxon>
        <taxon>Sordariomycetidae</taxon>
        <taxon>Sordariales</taxon>
        <taxon>Sordariaceae</taxon>
        <taxon>Sordaria</taxon>
    </lineage>
</organism>
<protein>
    <submittedName>
        <fullName evidence="2">Uncharacterized protein</fullName>
    </submittedName>
</protein>
<reference evidence="2" key="1">
    <citation type="journal article" date="2023" name="Mol. Phylogenet. Evol.">
        <title>Genome-scale phylogeny and comparative genomics of the fungal order Sordariales.</title>
        <authorList>
            <person name="Hensen N."/>
            <person name="Bonometti L."/>
            <person name="Westerberg I."/>
            <person name="Brannstrom I.O."/>
            <person name="Guillou S."/>
            <person name="Cros-Aarteil S."/>
            <person name="Calhoun S."/>
            <person name="Haridas S."/>
            <person name="Kuo A."/>
            <person name="Mondo S."/>
            <person name="Pangilinan J."/>
            <person name="Riley R."/>
            <person name="LaButti K."/>
            <person name="Andreopoulos B."/>
            <person name="Lipzen A."/>
            <person name="Chen C."/>
            <person name="Yan M."/>
            <person name="Daum C."/>
            <person name="Ng V."/>
            <person name="Clum A."/>
            <person name="Steindorff A."/>
            <person name="Ohm R.A."/>
            <person name="Martin F."/>
            <person name="Silar P."/>
            <person name="Natvig D.O."/>
            <person name="Lalanne C."/>
            <person name="Gautier V."/>
            <person name="Ament-Velasquez S.L."/>
            <person name="Kruys A."/>
            <person name="Hutchinson M.I."/>
            <person name="Powell A.J."/>
            <person name="Barry K."/>
            <person name="Miller A.N."/>
            <person name="Grigoriev I.V."/>
            <person name="Debuchy R."/>
            <person name="Gladieux P."/>
            <person name="Hiltunen Thoren M."/>
            <person name="Johannesson H."/>
        </authorList>
    </citation>
    <scope>NUCLEOTIDE SEQUENCE</scope>
    <source>
        <strain evidence="2">FGSC 1904</strain>
    </source>
</reference>
<dbReference type="InterPro" id="IPR019734">
    <property type="entry name" value="TPR_rpt"/>
</dbReference>
<gene>
    <name evidence="2" type="ORF">B0T20DRAFT_347739</name>
</gene>
<comment type="caution">
    <text evidence="2">The sequence shown here is derived from an EMBL/GenBank/DDBJ whole genome shotgun (WGS) entry which is preliminary data.</text>
</comment>
<keyword evidence="1" id="KW-0802">TPR repeat</keyword>
<keyword evidence="3" id="KW-1185">Reference proteome</keyword>
<dbReference type="SUPFAM" id="SSF48452">
    <property type="entry name" value="TPR-like"/>
    <property type="match status" value="1"/>
</dbReference>
<sequence length="460" mass="52597">MKKARRLLEAAIEQQTERISLAKTIAEAWDASQVQVPLADKHCENNLNAVDGTSVSAIDRIRKRHTFRAWQIIGLSRLSLCYTAMAQLARLEYMYRPVEAEDNQKKAIQAAHDAVLLCQGQQDSSVVAFAHFFYGRALLAIGKKEEALTHFDLQLKPDPTSSKLPGGILVRGLEAQFIQRGNETMETAMVKTEALREGARLRKGYRELFQEKLRPVLMAGGANCLQRLRRAYAKALDQDADKERMFDRLKYVPYEEFREWGRLRRSCEGLSTPYEPAAEQGEENEEKGEYIIFFSYRWINKDLDNRSPDDEANTQYNRTLDAIQLFLSRHPEVGRRKLCIWMDFACVNQDSPSSGVAALPMILAQCDAVISLVGDQYHERAWCSVEALMIQTLKKAYGVHLWYEHVAGEHEVGGEAGVKDRKQWTLRETRTDRDINLAEKKLSVESDRPRVMLLEISPDR</sequence>
<dbReference type="EMBL" id="JAUTDP010000003">
    <property type="protein sequence ID" value="KAK3400783.1"/>
    <property type="molecule type" value="Genomic_DNA"/>
</dbReference>
<reference evidence="2" key="2">
    <citation type="submission" date="2023-07" db="EMBL/GenBank/DDBJ databases">
        <authorList>
            <consortium name="Lawrence Berkeley National Laboratory"/>
            <person name="Haridas S."/>
            <person name="Hensen N."/>
            <person name="Bonometti L."/>
            <person name="Westerberg I."/>
            <person name="Brannstrom I.O."/>
            <person name="Guillou S."/>
            <person name="Cros-Aarteil S."/>
            <person name="Calhoun S."/>
            <person name="Kuo A."/>
            <person name="Mondo S."/>
            <person name="Pangilinan J."/>
            <person name="Riley R."/>
            <person name="LaButti K."/>
            <person name="Andreopoulos B."/>
            <person name="Lipzen A."/>
            <person name="Chen C."/>
            <person name="Yanf M."/>
            <person name="Daum C."/>
            <person name="Ng V."/>
            <person name="Clum A."/>
            <person name="Steindorff A."/>
            <person name="Ohm R."/>
            <person name="Martin F."/>
            <person name="Silar P."/>
            <person name="Natvig D."/>
            <person name="Lalanne C."/>
            <person name="Gautier V."/>
            <person name="Ament-velasquez S.L."/>
            <person name="Kruys A."/>
            <person name="Hutchinson M.I."/>
            <person name="Powell A.J."/>
            <person name="Barry K."/>
            <person name="Miller A.N."/>
            <person name="Grigoriev I.V."/>
            <person name="Debuchy R."/>
            <person name="Gladieux P."/>
            <person name="Thoren M.H."/>
            <person name="Johannesson H."/>
        </authorList>
    </citation>
    <scope>NUCLEOTIDE SEQUENCE</scope>
    <source>
        <strain evidence="2">FGSC 1904</strain>
    </source>
</reference>
<proteinExistence type="predicted"/>
<evidence type="ECO:0000256" key="1">
    <source>
        <dbReference type="PROSITE-ProRule" id="PRU00339"/>
    </source>
</evidence>